<gene>
    <name evidence="2" type="ORF">VJ920_02735</name>
</gene>
<evidence type="ECO:0000313" key="3">
    <source>
        <dbReference type="Proteomes" id="UP001343724"/>
    </source>
</evidence>
<feature type="signal peptide" evidence="1">
    <location>
        <begin position="1"/>
        <end position="26"/>
    </location>
</feature>
<keyword evidence="3" id="KW-1185">Reference proteome</keyword>
<feature type="chain" id="PRO_5045647924" evidence="1">
    <location>
        <begin position="27"/>
        <end position="163"/>
    </location>
</feature>
<sequence length="163" mass="16005">MKCTIVKASSAVLGAAVLATSGVALASPLLAQESTDFVMVAQEAAHQNDAEKAPAKVEGDFSFSQSAVTSTSEFSQVFLKAASSLCASLPDYAVNGCSDLAVSVNGVTKIDGTIDDLIEEQGAVGSLMACACASNIPGGGAVANVGASGVSLESIAQAAGAMA</sequence>
<proteinExistence type="predicted"/>
<dbReference type="RefSeq" id="WP_326438858.1">
    <property type="nucleotide sequence ID" value="NZ_JAYMFH010000003.1"/>
</dbReference>
<organism evidence="2 3">
    <name type="scientific">Adlercreutzia shanghongiae</name>
    <dbReference type="NCBI Taxonomy" id="3111773"/>
    <lineage>
        <taxon>Bacteria</taxon>
        <taxon>Bacillati</taxon>
        <taxon>Actinomycetota</taxon>
        <taxon>Coriobacteriia</taxon>
        <taxon>Eggerthellales</taxon>
        <taxon>Eggerthellaceae</taxon>
        <taxon>Adlercreutzia</taxon>
    </lineage>
</organism>
<accession>A0ABU6IWL1</accession>
<protein>
    <submittedName>
        <fullName evidence="2">Uncharacterized protein</fullName>
    </submittedName>
</protein>
<comment type="caution">
    <text evidence="2">The sequence shown here is derived from an EMBL/GenBank/DDBJ whole genome shotgun (WGS) entry which is preliminary data.</text>
</comment>
<reference evidence="2 3" key="1">
    <citation type="submission" date="2024-01" db="EMBL/GenBank/DDBJ databases">
        <title>novel species in genus Adlercreutzia.</title>
        <authorList>
            <person name="Liu X."/>
        </authorList>
    </citation>
    <scope>NUCLEOTIDE SEQUENCE [LARGE SCALE GENOMIC DNA]</scope>
    <source>
        <strain evidence="2 3">R22</strain>
    </source>
</reference>
<evidence type="ECO:0000313" key="2">
    <source>
        <dbReference type="EMBL" id="MEC4294222.1"/>
    </source>
</evidence>
<keyword evidence="1" id="KW-0732">Signal</keyword>
<dbReference type="EMBL" id="JAYMFH010000003">
    <property type="protein sequence ID" value="MEC4294222.1"/>
    <property type="molecule type" value="Genomic_DNA"/>
</dbReference>
<evidence type="ECO:0000256" key="1">
    <source>
        <dbReference type="SAM" id="SignalP"/>
    </source>
</evidence>
<dbReference type="Proteomes" id="UP001343724">
    <property type="component" value="Unassembled WGS sequence"/>
</dbReference>
<name>A0ABU6IWL1_9ACTN</name>